<keyword evidence="2" id="KW-1185">Reference proteome</keyword>
<organism evidence="1 2">
    <name type="scientific">Acinetobacter tjernbergiae DSM 14971 = CIP 107465</name>
    <dbReference type="NCBI Taxonomy" id="1120928"/>
    <lineage>
        <taxon>Bacteria</taxon>
        <taxon>Pseudomonadati</taxon>
        <taxon>Pseudomonadota</taxon>
        <taxon>Gammaproteobacteria</taxon>
        <taxon>Moraxellales</taxon>
        <taxon>Moraxellaceae</taxon>
        <taxon>Acinetobacter</taxon>
    </lineage>
</organism>
<dbReference type="InterPro" id="IPR036282">
    <property type="entry name" value="Glutathione-S-Trfase_C_sf"/>
</dbReference>
<dbReference type="EMBL" id="AYEV01000034">
    <property type="protein sequence ID" value="ESK54198.1"/>
    <property type="molecule type" value="Genomic_DNA"/>
</dbReference>
<evidence type="ECO:0008006" key="3">
    <source>
        <dbReference type="Google" id="ProtNLM"/>
    </source>
</evidence>
<dbReference type="STRING" id="202955.GCA_000759995_01753"/>
<accession>V2UHL0</accession>
<dbReference type="AlphaFoldDB" id="V2UHL0"/>
<dbReference type="Proteomes" id="UP000017404">
    <property type="component" value="Unassembled WGS sequence"/>
</dbReference>
<evidence type="ECO:0000313" key="1">
    <source>
        <dbReference type="EMBL" id="ESK54198.1"/>
    </source>
</evidence>
<gene>
    <name evidence="1" type="ORF">F990_02872</name>
</gene>
<evidence type="ECO:0000313" key="2">
    <source>
        <dbReference type="Proteomes" id="UP000017404"/>
    </source>
</evidence>
<protein>
    <recommendedName>
        <fullName evidence="3">GST C-terminal domain-containing protein</fullName>
    </recommendedName>
</protein>
<dbReference type="PATRIC" id="fig|1120928.5.peg.2903"/>
<dbReference type="eggNOG" id="COG0625">
    <property type="taxonomic scope" value="Bacteria"/>
</dbReference>
<dbReference type="Gene3D" id="1.20.1050.10">
    <property type="match status" value="1"/>
</dbReference>
<comment type="caution">
    <text evidence="1">The sequence shown here is derived from an EMBL/GenBank/DDBJ whole genome shotgun (WGS) entry which is preliminary data.</text>
</comment>
<proteinExistence type="predicted"/>
<name>V2UHL0_9GAMM</name>
<dbReference type="SUPFAM" id="SSF47616">
    <property type="entry name" value="GST C-terminal domain-like"/>
    <property type="match status" value="1"/>
</dbReference>
<sequence length="71" mass="8449">MCMIDGHLKDQFTIADILMWFPLLACSQNDHQFKHIQRYLAQIENRPAFKKSLIKGQWSASTFQSYWTIAW</sequence>
<reference evidence="1 2" key="1">
    <citation type="submission" date="2013-10" db="EMBL/GenBank/DDBJ databases">
        <title>The Genome Sequence of Acinetobacter tjernbergiae CIP107465.</title>
        <authorList>
            <consortium name="The Broad Institute Genomics Platform"/>
            <consortium name="The Broad Institute Genome Sequencing Center for Infectious Disease"/>
            <person name="Cerqueira G."/>
            <person name="Feldgarden M."/>
            <person name="Courvalin P."/>
            <person name="Grillot-Courvalin C."/>
            <person name="Clermont D."/>
            <person name="Rocha E."/>
            <person name="Yoon E.-J."/>
            <person name="Nemec A."/>
            <person name="Young S.K."/>
            <person name="Zeng Q."/>
            <person name="Gargeya S."/>
            <person name="Fitzgerald M."/>
            <person name="Abouelleil A."/>
            <person name="Alvarado L."/>
            <person name="Berlin A.M."/>
            <person name="Chapman S.B."/>
            <person name="Gainer-Dewar J."/>
            <person name="Goldberg J."/>
            <person name="Gnerre S."/>
            <person name="Griggs A."/>
            <person name="Gujja S."/>
            <person name="Hansen M."/>
            <person name="Howarth C."/>
            <person name="Imamovic A."/>
            <person name="Ireland A."/>
            <person name="Larimer J."/>
            <person name="McCowan C."/>
            <person name="Murphy C."/>
            <person name="Pearson M."/>
            <person name="Poon T.W."/>
            <person name="Priest M."/>
            <person name="Roberts A."/>
            <person name="Saif S."/>
            <person name="Shea T."/>
            <person name="Sykes S."/>
            <person name="Wortman J."/>
            <person name="Nusbaum C."/>
            <person name="Birren B."/>
        </authorList>
    </citation>
    <scope>NUCLEOTIDE SEQUENCE [LARGE SCALE GENOMIC DNA]</scope>
    <source>
        <strain evidence="1 2">CIP 107465</strain>
    </source>
</reference>